<protein>
    <recommendedName>
        <fullName evidence="1">KIB1-4 beta-propeller domain-containing protein</fullName>
    </recommendedName>
</protein>
<proteinExistence type="predicted"/>
<evidence type="ECO:0000259" key="1">
    <source>
        <dbReference type="Pfam" id="PF03478"/>
    </source>
</evidence>
<dbReference type="AlphaFoldDB" id="A0A0F6R912"/>
<evidence type="ECO:0000313" key="2">
    <source>
        <dbReference type="EMBL" id="AKE47414.1"/>
    </source>
</evidence>
<gene>
    <name evidence="2" type="ORF">TAANSRALLhA_1716E15.g00005</name>
</gene>
<sequence>MDSPGGSPPRRGWETLDDDSLGEIARRSDVLTAARLGASCTNFFKRLLKQAWEKAMLVGLPCVLEEKILLWDNCSNSPPLPGHGCTLTPLELTTLRGSRILSDEQVWVGANEDWLAYLRPDTTMILHNIHSSVAVTVDPFSTIGIGLPDWLGKNTYDDAYMRLKKIAIADPPTKQRGYDDYYLITVFDIRIAINARGSNGRGWHMLAAADLYPYTFEDTVRHLGCIFAVTSQGTCFIWLTSYADFGILGSTILAVVTHGTNHVQHGHIIYHDRTVTIYPDLGCRVYQMNGAEFDPRDATWVPRNTLGEYSLFIGDKYPIVKRMPPSVHDTEGLPFMKHGCVFSAHRRMNDMLGHAIPDLCRFSLDESPSCGTGLESCDNDSRCPLLWIVPSMKNTWDWNLEEDM</sequence>
<dbReference type="EMBL" id="JF729237">
    <property type="protein sequence ID" value="AKE47414.1"/>
    <property type="molecule type" value="Genomic_DNA"/>
</dbReference>
<dbReference type="ExpressionAtlas" id="A0A0F6R912">
    <property type="expression patterns" value="baseline and differential"/>
</dbReference>
<dbReference type="InterPro" id="IPR005174">
    <property type="entry name" value="KIB1-4_b-propeller"/>
</dbReference>
<accession>A0A0F6R912</accession>
<organism evidence="2">
    <name type="scientific">Triticum aestivum</name>
    <name type="common">Wheat</name>
    <dbReference type="NCBI Taxonomy" id="4565"/>
    <lineage>
        <taxon>Eukaryota</taxon>
        <taxon>Viridiplantae</taxon>
        <taxon>Streptophyta</taxon>
        <taxon>Embryophyta</taxon>
        <taxon>Tracheophyta</taxon>
        <taxon>Spermatophyta</taxon>
        <taxon>Magnoliopsida</taxon>
        <taxon>Liliopsida</taxon>
        <taxon>Poales</taxon>
        <taxon>Poaceae</taxon>
        <taxon>BOP clade</taxon>
        <taxon>Pooideae</taxon>
        <taxon>Triticodae</taxon>
        <taxon>Triticeae</taxon>
        <taxon>Triticinae</taxon>
        <taxon>Triticum</taxon>
    </lineage>
</organism>
<name>A0A0F6R912_WHEAT</name>
<reference evidence="2" key="1">
    <citation type="submission" date="2011-03" db="EMBL/GenBank/DDBJ databases">
        <title>Genomic sequence of CBF genes for cold tolerance in Triticum aestivum cultivar Norstar.</title>
        <authorList>
            <person name="MacLachlan P.R."/>
            <person name="Baga M."/>
            <person name="Chibbar R.N."/>
        </authorList>
    </citation>
    <scope>NUCLEOTIDE SEQUENCE</scope>
</reference>
<feature type="domain" description="KIB1-4 beta-propeller" evidence="1">
    <location>
        <begin position="102"/>
        <end position="344"/>
    </location>
</feature>
<dbReference type="Pfam" id="PF03478">
    <property type="entry name" value="Beta-prop_KIB1-4"/>
    <property type="match status" value="1"/>
</dbReference>